<comment type="caution">
    <text evidence="2">The sequence shown here is derived from an EMBL/GenBank/DDBJ whole genome shotgun (WGS) entry which is preliminary data.</text>
</comment>
<dbReference type="AlphaFoldDB" id="A0A498KNT0"/>
<feature type="region of interest" description="Disordered" evidence="1">
    <location>
        <begin position="126"/>
        <end position="211"/>
    </location>
</feature>
<protein>
    <submittedName>
        <fullName evidence="2">Uncharacterized protein</fullName>
    </submittedName>
</protein>
<reference evidence="2 3" key="1">
    <citation type="submission" date="2018-10" db="EMBL/GenBank/DDBJ databases">
        <title>A high-quality apple genome assembly.</title>
        <authorList>
            <person name="Hu J."/>
        </authorList>
    </citation>
    <scope>NUCLEOTIDE SEQUENCE [LARGE SCALE GENOMIC DNA]</scope>
    <source>
        <strain evidence="3">cv. HFTH1</strain>
        <tissue evidence="2">Young leaf</tissue>
    </source>
</reference>
<name>A0A498KNT0_MALDO</name>
<feature type="region of interest" description="Disordered" evidence="1">
    <location>
        <begin position="60"/>
        <end position="93"/>
    </location>
</feature>
<evidence type="ECO:0000256" key="1">
    <source>
        <dbReference type="SAM" id="MobiDB-lite"/>
    </source>
</evidence>
<proteinExistence type="predicted"/>
<keyword evidence="3" id="KW-1185">Reference proteome</keyword>
<organism evidence="2 3">
    <name type="scientific">Malus domestica</name>
    <name type="common">Apple</name>
    <name type="synonym">Pyrus malus</name>
    <dbReference type="NCBI Taxonomy" id="3750"/>
    <lineage>
        <taxon>Eukaryota</taxon>
        <taxon>Viridiplantae</taxon>
        <taxon>Streptophyta</taxon>
        <taxon>Embryophyta</taxon>
        <taxon>Tracheophyta</taxon>
        <taxon>Spermatophyta</taxon>
        <taxon>Magnoliopsida</taxon>
        <taxon>eudicotyledons</taxon>
        <taxon>Gunneridae</taxon>
        <taxon>Pentapetalae</taxon>
        <taxon>rosids</taxon>
        <taxon>fabids</taxon>
        <taxon>Rosales</taxon>
        <taxon>Rosaceae</taxon>
        <taxon>Amygdaloideae</taxon>
        <taxon>Maleae</taxon>
        <taxon>Malus</taxon>
    </lineage>
</organism>
<gene>
    <name evidence="2" type="ORF">DVH24_014650</name>
</gene>
<dbReference type="Proteomes" id="UP000290289">
    <property type="component" value="Chromosome 1"/>
</dbReference>
<dbReference type="EMBL" id="RDQH01000327">
    <property type="protein sequence ID" value="RXI08084.1"/>
    <property type="molecule type" value="Genomic_DNA"/>
</dbReference>
<feature type="compositionally biased region" description="Basic residues" evidence="1">
    <location>
        <begin position="74"/>
        <end position="85"/>
    </location>
</feature>
<evidence type="ECO:0000313" key="2">
    <source>
        <dbReference type="EMBL" id="RXI08084.1"/>
    </source>
</evidence>
<evidence type="ECO:0000313" key="3">
    <source>
        <dbReference type="Proteomes" id="UP000290289"/>
    </source>
</evidence>
<sequence>MVGVGEIFHCDRNTDGTPRCTISCSGHIEKSLVGVEVGKPIELRFSGFCSCDRRACQPEKEKNEEEDPVEDKLKRKTRWTNRRGRPGGQTRKTKLDSSFCRIRRLWTPNLGLDYVFSAAVFFEEEGNESGDLRGRGGGPGMVRVSSRAKRRGVKQSNDLSNPVVFGGLPSEPRSPHESPLVPLNVVPTPIKHGTVVQSSPVPPKEVKQTPP</sequence>
<accession>A0A498KNT0</accession>